<name>A0A0B7GWA9_TREPH</name>
<accession>A0A0B7GWA9</accession>
<feature type="domain" description="Metalloprotease TldD/E C-terminal" evidence="1">
    <location>
        <begin position="219"/>
        <end position="442"/>
    </location>
</feature>
<evidence type="ECO:0000313" key="5">
    <source>
        <dbReference type="Proteomes" id="UP000323594"/>
    </source>
</evidence>
<dbReference type="OrthoDB" id="9763230at2"/>
<evidence type="ECO:0000313" key="3">
    <source>
        <dbReference type="EMBL" id="QEJ98762.1"/>
    </source>
</evidence>
<dbReference type="EMBL" id="CDNC01000008">
    <property type="protein sequence ID" value="CEM61260.1"/>
    <property type="molecule type" value="Genomic_DNA"/>
</dbReference>
<dbReference type="AlphaFoldDB" id="A0A0B7GWA9"/>
<reference evidence="3 5" key="3">
    <citation type="submission" date="2019-08" db="EMBL/GenBank/DDBJ databases">
        <authorList>
            <person name="Kuhnert P."/>
        </authorList>
    </citation>
    <scope>NUCLEOTIDE SEQUENCE [LARGE SCALE GENOMIC DNA]</scope>
    <source>
        <strain evidence="3 5">B36.5</strain>
    </source>
</reference>
<dbReference type="GO" id="GO:0008237">
    <property type="term" value="F:metallopeptidase activity"/>
    <property type="evidence" value="ECO:0007669"/>
    <property type="project" value="InterPro"/>
</dbReference>
<sequence>MKHNFKQHFESISSFILKELQNDEKASISYRAEQSYFLRFNQAKVRQNGSVEQIHAGVTLWKNTKTISFGLGLSGELSQDFILIAKELEKARITASLLPDDPYQSIPTANEKSNTVYAGKLLPTATIEKTLLDPVRDLDFAGLFSQGIICRGSMNWAGAHHWFETENFLLDYSVWLPNGRAVKSVYSGREWSDDEYKKKIAQAREGLSVLSCEPKKIEPGRYRMFITADALVEVVDFFSWNGFGERCMQQGESAYLALKEKRESFADSFSLTQDFSLGLEPAFNEDGELAPEQLPIVQNGTLVNTLVSSRSEKQYGVKSNGAPSGEWMRSVVIGAGDLCEEDALKELGTGIYVSNFHYLNWSDPAFARVTGMTRFACLWVEDGKVVAPIADMRWDESLYNMFGANLLAITKERHMFTNTATYEERAVGGCLLPGILVKDFNCTL</sequence>
<dbReference type="InterPro" id="IPR045569">
    <property type="entry name" value="Metalloprtase-TldD/E_C"/>
</dbReference>
<reference evidence="2" key="1">
    <citation type="submission" date="2015-01" db="EMBL/GenBank/DDBJ databases">
        <authorList>
            <person name="Xiang T."/>
            <person name="Song Y."/>
            <person name="Huang L."/>
            <person name="Wang B."/>
            <person name="Wu P."/>
        </authorList>
    </citation>
    <scope>NUCLEOTIDE SEQUENCE [LARGE SCALE GENOMIC DNA]</scope>
    <source>
        <strain evidence="2">V1</strain>
    </source>
</reference>
<dbReference type="PANTHER" id="PTHR43666:SF1">
    <property type="entry name" value="CONSERVED PROTEIN"/>
    <property type="match status" value="1"/>
</dbReference>
<evidence type="ECO:0000313" key="2">
    <source>
        <dbReference type="EMBL" id="CEM61260.1"/>
    </source>
</evidence>
<dbReference type="Proteomes" id="UP000323594">
    <property type="component" value="Chromosome"/>
</dbReference>
<dbReference type="Pfam" id="PF19289">
    <property type="entry name" value="PmbA_TldD_3rd"/>
    <property type="match status" value="1"/>
</dbReference>
<dbReference type="PANTHER" id="PTHR43666">
    <property type="entry name" value="TLDD PROTEIN"/>
    <property type="match status" value="1"/>
</dbReference>
<evidence type="ECO:0000259" key="1">
    <source>
        <dbReference type="Pfam" id="PF19289"/>
    </source>
</evidence>
<organism evidence="2 4">
    <name type="scientific">Treponema phagedenis</name>
    <dbReference type="NCBI Taxonomy" id="162"/>
    <lineage>
        <taxon>Bacteria</taxon>
        <taxon>Pseudomonadati</taxon>
        <taxon>Spirochaetota</taxon>
        <taxon>Spirochaetia</taxon>
        <taxon>Spirochaetales</taxon>
        <taxon>Treponemataceae</taxon>
        <taxon>Treponema</taxon>
    </lineage>
</organism>
<dbReference type="InterPro" id="IPR036059">
    <property type="entry name" value="TldD/PmbA_sf"/>
</dbReference>
<reference evidence="4" key="2">
    <citation type="submission" date="2015-01" db="EMBL/GenBank/DDBJ databases">
        <authorList>
            <person name="Manzoor Shahid"/>
            <person name="Zubair Saima"/>
        </authorList>
    </citation>
    <scope>NUCLEOTIDE SEQUENCE [LARGE SCALE GENOMIC DNA]</scope>
    <source>
        <strain evidence="4">V1</strain>
    </source>
</reference>
<dbReference type="RefSeq" id="WP_024752340.1">
    <property type="nucleotide sequence ID" value="NZ_CDNC01000008.1"/>
</dbReference>
<evidence type="ECO:0000313" key="4">
    <source>
        <dbReference type="Proteomes" id="UP000042527"/>
    </source>
</evidence>
<proteinExistence type="predicted"/>
<dbReference type="GO" id="GO:0006508">
    <property type="term" value="P:proteolysis"/>
    <property type="evidence" value="ECO:0007669"/>
    <property type="project" value="InterPro"/>
</dbReference>
<dbReference type="Proteomes" id="UP000042527">
    <property type="component" value="Unassembled WGS sequence"/>
</dbReference>
<gene>
    <name evidence="3" type="ORF">FUT82_12650</name>
    <name evidence="2" type="ORF">TPHV1_160061</name>
</gene>
<dbReference type="EMBL" id="CP042817">
    <property type="protein sequence ID" value="QEJ98762.1"/>
    <property type="molecule type" value="Genomic_DNA"/>
</dbReference>
<dbReference type="SUPFAM" id="SSF111283">
    <property type="entry name" value="Putative modulator of DNA gyrase, PmbA/TldD"/>
    <property type="match status" value="1"/>
</dbReference>
<keyword evidence="4" id="KW-1185">Reference proteome</keyword>
<dbReference type="GeneID" id="57752563"/>
<protein>
    <recommendedName>
        <fullName evidence="1">Metalloprotease TldD/E C-terminal domain-containing protein</fullName>
    </recommendedName>
</protein>